<proteinExistence type="predicted"/>
<dbReference type="Gene3D" id="3.40.50.2300">
    <property type="match status" value="1"/>
</dbReference>
<protein>
    <recommendedName>
        <fullName evidence="1">Protein argonaute Mid domain-containing protein</fullName>
    </recommendedName>
</protein>
<dbReference type="PANTHER" id="PTHR22891">
    <property type="entry name" value="EUKARYOTIC TRANSLATION INITIATION FACTOR 2C"/>
    <property type="match status" value="1"/>
</dbReference>
<gene>
    <name evidence="2" type="ORF">PVAP13_5NG186562</name>
</gene>
<reference evidence="2 3" key="1">
    <citation type="submission" date="2020-05" db="EMBL/GenBank/DDBJ databases">
        <title>WGS assembly of Panicum virgatum.</title>
        <authorList>
            <person name="Lovell J.T."/>
            <person name="Jenkins J."/>
            <person name="Shu S."/>
            <person name="Juenger T.E."/>
            <person name="Schmutz J."/>
        </authorList>
    </citation>
    <scope>NUCLEOTIDE SEQUENCE [LARGE SCALE GENOMIC DNA]</scope>
    <source>
        <strain evidence="3">cv. AP13</strain>
    </source>
</reference>
<name>A0A8T0RS51_PANVG</name>
<dbReference type="InterPro" id="IPR012337">
    <property type="entry name" value="RNaseH-like_sf"/>
</dbReference>
<dbReference type="SUPFAM" id="SSF53098">
    <property type="entry name" value="Ribonuclease H-like"/>
    <property type="match status" value="1"/>
</dbReference>
<evidence type="ECO:0000313" key="2">
    <source>
        <dbReference type="EMBL" id="KAG2587975.1"/>
    </source>
</evidence>
<dbReference type="EMBL" id="CM029046">
    <property type="protein sequence ID" value="KAG2587975.1"/>
    <property type="molecule type" value="Genomic_DNA"/>
</dbReference>
<dbReference type="Pfam" id="PF16487">
    <property type="entry name" value="ArgoMid"/>
    <property type="match status" value="1"/>
</dbReference>
<organism evidence="2 3">
    <name type="scientific">Panicum virgatum</name>
    <name type="common">Blackwell switchgrass</name>
    <dbReference type="NCBI Taxonomy" id="38727"/>
    <lineage>
        <taxon>Eukaryota</taxon>
        <taxon>Viridiplantae</taxon>
        <taxon>Streptophyta</taxon>
        <taxon>Embryophyta</taxon>
        <taxon>Tracheophyta</taxon>
        <taxon>Spermatophyta</taxon>
        <taxon>Magnoliopsida</taxon>
        <taxon>Liliopsida</taxon>
        <taxon>Poales</taxon>
        <taxon>Poaceae</taxon>
        <taxon>PACMAD clade</taxon>
        <taxon>Panicoideae</taxon>
        <taxon>Panicodae</taxon>
        <taxon>Paniceae</taxon>
        <taxon>Panicinae</taxon>
        <taxon>Panicum</taxon>
        <taxon>Panicum sect. Hiantes</taxon>
    </lineage>
</organism>
<dbReference type="AlphaFoldDB" id="A0A8T0RS51"/>
<evidence type="ECO:0000259" key="1">
    <source>
        <dbReference type="Pfam" id="PF16487"/>
    </source>
</evidence>
<sequence>MLRRCGISIAPEFAQVDGRILQAPMLKAGNNQELIARNGRWNFNNKKLIEPEQVNRWAAVNFSTRWNVQDLVQCLIRCGEMKGIKIEPAHTIFEESLQMREPSGTPENRVDNMIKQLKQRLPKLPNFLLCVLPVRKNCDIYDELIIPLCGLQIVANLVRALEAKISCGIRHCYIMFGT</sequence>
<accession>A0A8T0RS51</accession>
<dbReference type="Proteomes" id="UP000823388">
    <property type="component" value="Chromosome 5N"/>
</dbReference>
<keyword evidence="3" id="KW-1185">Reference proteome</keyword>
<feature type="domain" description="Protein argonaute Mid" evidence="1">
    <location>
        <begin position="37"/>
        <end position="93"/>
    </location>
</feature>
<dbReference type="InterPro" id="IPR032473">
    <property type="entry name" value="Argonaute_Mid_dom"/>
</dbReference>
<comment type="caution">
    <text evidence="2">The sequence shown here is derived from an EMBL/GenBank/DDBJ whole genome shotgun (WGS) entry which is preliminary data.</text>
</comment>
<evidence type="ECO:0000313" key="3">
    <source>
        <dbReference type="Proteomes" id="UP000823388"/>
    </source>
</evidence>